<sequence length="305" mass="33481">MRQVCEGSDVANVVVFLASDNCRLLTGAIIPVDGGLSFGNILDILNFGYVDLSQNPLTTVTRISSLPIQTLNLSNCEITTLEDASFGPLIPEKGLVPFEKVRYLSLAYNDLHSLPQDVFTFMSGLTTLDLSGNPLAFIDQVTMAAITDLELYLSGCELETLPEGMFRRQRRLRRLDLSDNRFTTVPAVLSEAANLLAIKNLTKLQDLRLCRNSKLQNISAGALGGLPNLVSLHICYNPRLTVIDPDFLSFTDDHDVEIWPTLTELTAVDATSNPYTCDCKNQWAVDVLVPMLTGLGTHELAGNMM</sequence>
<dbReference type="Pfam" id="PF00560">
    <property type="entry name" value="LRR_1"/>
    <property type="match status" value="2"/>
</dbReference>
<evidence type="ECO:0000313" key="4">
    <source>
        <dbReference type="Proteomes" id="UP000037510"/>
    </source>
</evidence>
<dbReference type="InterPro" id="IPR032675">
    <property type="entry name" value="LRR_dom_sf"/>
</dbReference>
<dbReference type="Gene3D" id="3.40.50.720">
    <property type="entry name" value="NAD(P)-binding Rossmann-like Domain"/>
    <property type="match status" value="1"/>
</dbReference>
<organism evidence="3 4">
    <name type="scientific">Operophtera brumata</name>
    <name type="common">Winter moth</name>
    <name type="synonym">Phalaena brumata</name>
    <dbReference type="NCBI Taxonomy" id="104452"/>
    <lineage>
        <taxon>Eukaryota</taxon>
        <taxon>Metazoa</taxon>
        <taxon>Ecdysozoa</taxon>
        <taxon>Arthropoda</taxon>
        <taxon>Hexapoda</taxon>
        <taxon>Insecta</taxon>
        <taxon>Pterygota</taxon>
        <taxon>Neoptera</taxon>
        <taxon>Endopterygota</taxon>
        <taxon>Lepidoptera</taxon>
        <taxon>Glossata</taxon>
        <taxon>Ditrysia</taxon>
        <taxon>Geometroidea</taxon>
        <taxon>Geometridae</taxon>
        <taxon>Larentiinae</taxon>
        <taxon>Operophtera</taxon>
    </lineage>
</organism>
<dbReference type="PANTHER" id="PTHR24366:SF168">
    <property type="entry name" value="GH22922P-RELATED"/>
    <property type="match status" value="1"/>
</dbReference>
<dbReference type="Proteomes" id="UP000037510">
    <property type="component" value="Unassembled WGS sequence"/>
</dbReference>
<dbReference type="InterPro" id="IPR036291">
    <property type="entry name" value="NAD(P)-bd_dom_sf"/>
</dbReference>
<dbReference type="InterPro" id="IPR003591">
    <property type="entry name" value="Leu-rich_rpt_typical-subtyp"/>
</dbReference>
<comment type="caution">
    <text evidence="3">The sequence shown here is derived from an EMBL/GenBank/DDBJ whole genome shotgun (WGS) entry which is preliminary data.</text>
</comment>
<dbReference type="SMART" id="SM00369">
    <property type="entry name" value="LRR_TYP"/>
    <property type="match status" value="7"/>
</dbReference>
<evidence type="ECO:0000256" key="1">
    <source>
        <dbReference type="ARBA" id="ARBA00022614"/>
    </source>
</evidence>
<dbReference type="SUPFAM" id="SSF52058">
    <property type="entry name" value="L domain-like"/>
    <property type="match status" value="1"/>
</dbReference>
<dbReference type="Gene3D" id="3.80.10.10">
    <property type="entry name" value="Ribonuclease Inhibitor"/>
    <property type="match status" value="2"/>
</dbReference>
<keyword evidence="2" id="KW-0677">Repeat</keyword>
<dbReference type="PROSITE" id="PS51450">
    <property type="entry name" value="LRR"/>
    <property type="match status" value="1"/>
</dbReference>
<proteinExistence type="predicted"/>
<evidence type="ECO:0000313" key="3">
    <source>
        <dbReference type="EMBL" id="KOB70314.1"/>
    </source>
</evidence>
<evidence type="ECO:0000256" key="2">
    <source>
        <dbReference type="ARBA" id="ARBA00022737"/>
    </source>
</evidence>
<protein>
    <submittedName>
        <fullName evidence="3">Leucine-rich transmembrane protein</fullName>
    </submittedName>
</protein>
<reference evidence="3 4" key="1">
    <citation type="journal article" date="2015" name="Genome Biol. Evol.">
        <title>The genome of winter moth (Operophtera brumata) provides a genomic perspective on sexual dimorphism and phenology.</title>
        <authorList>
            <person name="Derks M.F."/>
            <person name="Smit S."/>
            <person name="Salis L."/>
            <person name="Schijlen E."/>
            <person name="Bossers A."/>
            <person name="Mateman C."/>
            <person name="Pijl A.S."/>
            <person name="de Ridder D."/>
            <person name="Groenen M.A."/>
            <person name="Visser M.E."/>
            <person name="Megens H.J."/>
        </authorList>
    </citation>
    <scope>NUCLEOTIDE SEQUENCE [LARGE SCALE GENOMIC DNA]</scope>
    <source>
        <strain evidence="3">WM2013NL</strain>
        <tissue evidence="3">Head and thorax</tissue>
    </source>
</reference>
<dbReference type="SUPFAM" id="SSF51735">
    <property type="entry name" value="NAD(P)-binding Rossmann-fold domains"/>
    <property type="match status" value="1"/>
</dbReference>
<dbReference type="InterPro" id="IPR002347">
    <property type="entry name" value="SDR_fam"/>
</dbReference>
<keyword evidence="4" id="KW-1185">Reference proteome</keyword>
<dbReference type="STRING" id="104452.A0A0L7L4W6"/>
<accession>A0A0L7L4W6</accession>
<dbReference type="AlphaFoldDB" id="A0A0L7L4W6"/>
<dbReference type="PANTHER" id="PTHR24366">
    <property type="entry name" value="IG(IMMUNOGLOBULIN) AND LRR(LEUCINE RICH REPEAT) DOMAINS"/>
    <property type="match status" value="1"/>
</dbReference>
<gene>
    <name evidence="3" type="ORF">OBRU01_13655</name>
</gene>
<keyword evidence="3" id="KW-0472">Membrane</keyword>
<name>A0A0L7L4W6_OPEBR</name>
<dbReference type="Pfam" id="PF13561">
    <property type="entry name" value="adh_short_C2"/>
    <property type="match status" value="1"/>
</dbReference>
<keyword evidence="1" id="KW-0433">Leucine-rich repeat</keyword>
<dbReference type="EMBL" id="JTDY01003009">
    <property type="protein sequence ID" value="KOB70314.1"/>
    <property type="molecule type" value="Genomic_DNA"/>
</dbReference>
<dbReference type="InterPro" id="IPR001611">
    <property type="entry name" value="Leu-rich_rpt"/>
</dbReference>
<dbReference type="Pfam" id="PF13855">
    <property type="entry name" value="LRR_8"/>
    <property type="match status" value="2"/>
</dbReference>
<keyword evidence="3" id="KW-0812">Transmembrane</keyword>